<protein>
    <submittedName>
        <fullName evidence="1">Uncharacterized protein</fullName>
    </submittedName>
</protein>
<sequence>MDLKTFKYELEKRGIPEKGVPHYLLKEGRMKIPIDDAYPIAVESLKHVTRGALLGAAGGLALQDILKLKGDENTYSVGGLVVGSYLGGKRYRDKFNKNGRMRGMYRYKYLQELDAVNAQSDMTHKGDVKMPSYSPGERWIPEEDKEQETRKVSKRFSGYNQQVGSWGERAKALATSTFGKVVIAGGTMYTLYKLLSPLVLKKLKSMNTQSIDTSGYRYSDDAAQVSKCASRFSDFLTQKDVVQATVKFRYEDMEKVYLDTMEAIERSSPEPYADKKYLETMWQAIFSIYQSQDAIGRLDQQMRVNPNSKSMFTR</sequence>
<evidence type="ECO:0000313" key="1">
    <source>
        <dbReference type="EMBL" id="DAF55082.1"/>
    </source>
</evidence>
<proteinExistence type="predicted"/>
<name>A0A8S5SX15_9CAUD</name>
<accession>A0A8S5SX15</accession>
<organism evidence="1">
    <name type="scientific">Siphoviridae sp. ctDOT22</name>
    <dbReference type="NCBI Taxonomy" id="2827812"/>
    <lineage>
        <taxon>Viruses</taxon>
        <taxon>Duplodnaviria</taxon>
        <taxon>Heunggongvirae</taxon>
        <taxon>Uroviricota</taxon>
        <taxon>Caudoviricetes</taxon>
    </lineage>
</organism>
<reference evidence="1" key="1">
    <citation type="journal article" date="2021" name="Proc. Natl. Acad. Sci. U.S.A.">
        <title>A Catalog of Tens of Thousands of Viruses from Human Metagenomes Reveals Hidden Associations with Chronic Diseases.</title>
        <authorList>
            <person name="Tisza M.J."/>
            <person name="Buck C.B."/>
        </authorList>
    </citation>
    <scope>NUCLEOTIDE SEQUENCE</scope>
    <source>
        <strain evidence="1">CtDOT22</strain>
    </source>
</reference>
<dbReference type="EMBL" id="BK032686">
    <property type="protein sequence ID" value="DAF55082.1"/>
    <property type="molecule type" value="Genomic_DNA"/>
</dbReference>